<dbReference type="InterPro" id="IPR018227">
    <property type="entry name" value="Amino_acid_transport_2"/>
</dbReference>
<dbReference type="OrthoDB" id="1627372at2"/>
<feature type="transmembrane region" description="Helical" evidence="9">
    <location>
        <begin position="172"/>
        <end position="193"/>
    </location>
</feature>
<dbReference type="EMBL" id="VCLB01000008">
    <property type="protein sequence ID" value="TNB47080.1"/>
    <property type="molecule type" value="Genomic_DNA"/>
</dbReference>
<keyword evidence="11" id="KW-1185">Reference proteome</keyword>
<protein>
    <submittedName>
        <fullName evidence="10">HAAAP family serine/threonine permease</fullName>
    </submittedName>
</protein>
<keyword evidence="2" id="KW-0813">Transport</keyword>
<dbReference type="Proteomes" id="UP000307874">
    <property type="component" value="Unassembled WGS sequence"/>
</dbReference>
<feature type="region of interest" description="Disordered" evidence="8">
    <location>
        <begin position="1"/>
        <end position="22"/>
    </location>
</feature>
<feature type="transmembrane region" description="Helical" evidence="9">
    <location>
        <begin position="404"/>
        <end position="426"/>
    </location>
</feature>
<keyword evidence="6 9" id="KW-1133">Transmembrane helix</keyword>
<feature type="transmembrane region" description="Helical" evidence="9">
    <location>
        <begin position="142"/>
        <end position="160"/>
    </location>
</feature>
<feature type="transmembrane region" description="Helical" evidence="9">
    <location>
        <begin position="28"/>
        <end position="47"/>
    </location>
</feature>
<evidence type="ECO:0000256" key="1">
    <source>
        <dbReference type="ARBA" id="ARBA00004429"/>
    </source>
</evidence>
<evidence type="ECO:0000256" key="7">
    <source>
        <dbReference type="ARBA" id="ARBA00023136"/>
    </source>
</evidence>
<evidence type="ECO:0000256" key="6">
    <source>
        <dbReference type="ARBA" id="ARBA00022989"/>
    </source>
</evidence>
<evidence type="ECO:0000313" key="10">
    <source>
        <dbReference type="EMBL" id="TNB47080.1"/>
    </source>
</evidence>
<feature type="transmembrane region" description="Helical" evidence="9">
    <location>
        <begin position="298"/>
        <end position="320"/>
    </location>
</feature>
<keyword evidence="7 9" id="KW-0472">Membrane</keyword>
<feature type="transmembrane region" description="Helical" evidence="9">
    <location>
        <begin position="97"/>
        <end position="122"/>
    </location>
</feature>
<feature type="transmembrane region" description="Helical" evidence="9">
    <location>
        <begin position="345"/>
        <end position="364"/>
    </location>
</feature>
<feature type="transmembrane region" description="Helical" evidence="9">
    <location>
        <begin position="53"/>
        <end position="76"/>
    </location>
</feature>
<dbReference type="AlphaFoldDB" id="A0A5C4JP76"/>
<comment type="subcellular location">
    <subcellularLocation>
        <location evidence="1">Cell inner membrane</location>
        <topology evidence="1">Multi-pass membrane protein</topology>
    </subcellularLocation>
</comment>
<dbReference type="GO" id="GO:0003333">
    <property type="term" value="P:amino acid transmembrane transport"/>
    <property type="evidence" value="ECO:0007669"/>
    <property type="project" value="InterPro"/>
</dbReference>
<dbReference type="GO" id="GO:0005886">
    <property type="term" value="C:plasma membrane"/>
    <property type="evidence" value="ECO:0007669"/>
    <property type="project" value="UniProtKB-SubCell"/>
</dbReference>
<comment type="caution">
    <text evidence="10">The sequence shown here is derived from an EMBL/GenBank/DDBJ whole genome shotgun (WGS) entry which is preliminary data.</text>
</comment>
<evidence type="ECO:0000256" key="4">
    <source>
        <dbReference type="ARBA" id="ARBA00022519"/>
    </source>
</evidence>
<dbReference type="PANTHER" id="PTHR35334">
    <property type="entry name" value="SERINE TRANSPORTER"/>
    <property type="match status" value="1"/>
</dbReference>
<dbReference type="Gene3D" id="1.20.1740.10">
    <property type="entry name" value="Amino acid/polyamine transporter I"/>
    <property type="match status" value="1"/>
</dbReference>
<keyword evidence="3" id="KW-1003">Cell membrane</keyword>
<dbReference type="Pfam" id="PF03222">
    <property type="entry name" value="Trp_Tyr_perm"/>
    <property type="match status" value="1"/>
</dbReference>
<evidence type="ECO:0000256" key="5">
    <source>
        <dbReference type="ARBA" id="ARBA00022692"/>
    </source>
</evidence>
<dbReference type="PANTHER" id="PTHR35334:SF2">
    <property type="entry name" value="SERINE TRANSPORTER SDAC"/>
    <property type="match status" value="1"/>
</dbReference>
<keyword evidence="4" id="KW-0997">Cell inner membrane</keyword>
<feature type="transmembrane region" description="Helical" evidence="9">
    <location>
        <begin position="370"/>
        <end position="392"/>
    </location>
</feature>
<keyword evidence="5 9" id="KW-0812">Transmembrane</keyword>
<organism evidence="10 11">
    <name type="scientific">Martelella lutilitoris</name>
    <dbReference type="NCBI Taxonomy" id="2583532"/>
    <lineage>
        <taxon>Bacteria</taxon>
        <taxon>Pseudomonadati</taxon>
        <taxon>Pseudomonadota</taxon>
        <taxon>Alphaproteobacteria</taxon>
        <taxon>Hyphomicrobiales</taxon>
        <taxon>Aurantimonadaceae</taxon>
        <taxon>Martelella</taxon>
    </lineage>
</organism>
<reference evidence="10 11" key="1">
    <citation type="submission" date="2019-06" db="EMBL/GenBank/DDBJ databases">
        <title>Martelella lutilitoris sp. nov., isolated from a tidal mudflat.</title>
        <authorList>
            <person name="Kim Y.-J."/>
        </authorList>
    </citation>
    <scope>NUCLEOTIDE SEQUENCE [LARGE SCALE GENOMIC DNA]</scope>
    <source>
        <strain evidence="10 11">GH2-6</strain>
    </source>
</reference>
<gene>
    <name evidence="10" type="ORF">FF124_15265</name>
</gene>
<proteinExistence type="predicted"/>
<evidence type="ECO:0000256" key="8">
    <source>
        <dbReference type="SAM" id="MobiDB-lite"/>
    </source>
</evidence>
<sequence>MTVEAEPAEKQQPTTTPGPVSWEHKDTLWSISLFGTAVGAGILFLPISAGQSGFWPLLAVTILIGPMVYLSHRALARFVLSSRVETSDITDVVEEHFGLVAGNLITVLYFFAIYPIVLIYGVGITNTVDSFIVNQMQFQPPPRWLLSLSLILLMMSVMMAGENIMLKVTEFLVYPLILILFGLSVYLIPRWNFGALFEVPSAKDFVVTIWLTLPVLVFSFNHSPAISSFARLQRRDHGANAVRKSDAILGVTASMLLVFVMFFVFSCIMCLTPEQFVAAKSQNISVLSFFANEFDNPVISLLGPVVAFAAIVSSFFGHYLGAREGMRGIINQQARNMGFETDPKTLNIFIVLFFILSVWIVAIFNPSILGLIEALIGPLIAAILFLLPMYAIHKVPAMAKYKGHISNVFVTATGIAAVSAIFFQILR</sequence>
<accession>A0A5C4JP76</accession>
<evidence type="ECO:0000313" key="11">
    <source>
        <dbReference type="Proteomes" id="UP000307874"/>
    </source>
</evidence>
<feature type="transmembrane region" description="Helical" evidence="9">
    <location>
        <begin position="247"/>
        <end position="271"/>
    </location>
</feature>
<name>A0A5C4JP76_9HYPH</name>
<evidence type="ECO:0000256" key="9">
    <source>
        <dbReference type="SAM" id="Phobius"/>
    </source>
</evidence>
<feature type="transmembrane region" description="Helical" evidence="9">
    <location>
        <begin position="205"/>
        <end position="226"/>
    </location>
</feature>
<evidence type="ECO:0000256" key="2">
    <source>
        <dbReference type="ARBA" id="ARBA00022448"/>
    </source>
</evidence>
<evidence type="ECO:0000256" key="3">
    <source>
        <dbReference type="ARBA" id="ARBA00022475"/>
    </source>
</evidence>